<evidence type="ECO:0000256" key="3">
    <source>
        <dbReference type="ARBA" id="ARBA00023224"/>
    </source>
</evidence>
<dbReference type="SUPFAM" id="SSF58104">
    <property type="entry name" value="Methyl-accepting chemotaxis protein (MCP) signaling domain"/>
    <property type="match status" value="1"/>
</dbReference>
<dbReference type="SMART" id="SM00283">
    <property type="entry name" value="MA"/>
    <property type="match status" value="1"/>
</dbReference>
<dbReference type="PROSITE" id="PS50112">
    <property type="entry name" value="PAS"/>
    <property type="match status" value="1"/>
</dbReference>
<evidence type="ECO:0000313" key="5">
    <source>
        <dbReference type="EMBL" id="AZU02883.1"/>
    </source>
</evidence>
<sequence>MFARSNGDERVLKALQASYAVIEFKPDGTIVKANDNFLGALGYRLEEIAGRHHSMFVEPAEAASADYAAFWQALRAGKHQAAEFERVRKDGSKIWIEASYNPVLDQKGEVERIVKLALDVTDKRLARFDYESQIAAINKSLAVIEFDLSGHILTANTNFCDAMGYSLAELTGQHHRMFCEPAYAASPEYDGFWKRLAGGVFEAGEFRRLANGGRPIILQASYNPVFDLAGRPVKVVKLASDITERVNARTARIAGELSQIARGTAESVTMARESETASGQASENVQAIASGIEELSASFGEIGRRVGQALETSRRAVDSARETRTTMSGLSESANAIGKVVELINAVAEQTNLLALNATIEAARAGEAGKGFAVVASEVKSLAGQTARAIGSITEQINVVQTSTEEAVRAIDDISKVISQVDEISSSIAAAVEEQGAVTEEISRNMQTAAASVAQVSATVRGIVQSSESIDESTRRVGDLAAQVG</sequence>
<dbReference type="GO" id="GO:0005886">
    <property type="term" value="C:plasma membrane"/>
    <property type="evidence" value="ECO:0007669"/>
    <property type="project" value="UniProtKB-SubCell"/>
</dbReference>
<dbReference type="SMART" id="SM00091">
    <property type="entry name" value="PAS"/>
    <property type="match status" value="2"/>
</dbReference>
<name>A0A3T0E6B8_9PROT</name>
<dbReference type="NCBIfam" id="TIGR00229">
    <property type="entry name" value="sensory_box"/>
    <property type="match status" value="2"/>
</dbReference>
<dbReference type="AlphaFoldDB" id="A0A3T0E6B8"/>
<evidence type="ECO:0000256" key="4">
    <source>
        <dbReference type="ARBA" id="ARBA00029447"/>
    </source>
</evidence>
<dbReference type="Gene3D" id="3.30.450.20">
    <property type="entry name" value="PAS domain"/>
    <property type="match status" value="2"/>
</dbReference>
<dbReference type="PROSITE" id="PS50192">
    <property type="entry name" value="T_SNARE"/>
    <property type="match status" value="1"/>
</dbReference>
<evidence type="ECO:0000256" key="2">
    <source>
        <dbReference type="ARBA" id="ARBA00022519"/>
    </source>
</evidence>
<dbReference type="InterPro" id="IPR000014">
    <property type="entry name" value="PAS"/>
</dbReference>
<dbReference type="InterPro" id="IPR000727">
    <property type="entry name" value="T_SNARE_dom"/>
</dbReference>
<dbReference type="EMBL" id="CP018911">
    <property type="protein sequence ID" value="AZU02883.1"/>
    <property type="molecule type" value="Genomic_DNA"/>
</dbReference>
<keyword evidence="2" id="KW-1003">Cell membrane</keyword>
<dbReference type="InterPro" id="IPR035965">
    <property type="entry name" value="PAS-like_dom_sf"/>
</dbReference>
<dbReference type="PANTHER" id="PTHR32089">
    <property type="entry name" value="METHYL-ACCEPTING CHEMOTAXIS PROTEIN MCPB"/>
    <property type="match status" value="1"/>
</dbReference>
<keyword evidence="2" id="KW-0472">Membrane</keyword>
<keyword evidence="2" id="KW-0997">Cell inner membrane</keyword>
<dbReference type="CDD" id="cd00130">
    <property type="entry name" value="PAS"/>
    <property type="match status" value="2"/>
</dbReference>
<dbReference type="KEGG" id="gak:X907_0335"/>
<accession>A0A3T0E6B8</accession>
<dbReference type="GO" id="GO:0007165">
    <property type="term" value="P:signal transduction"/>
    <property type="evidence" value="ECO:0007669"/>
    <property type="project" value="UniProtKB-KW"/>
</dbReference>
<dbReference type="SUPFAM" id="SSF55785">
    <property type="entry name" value="PYP-like sensor domain (PAS domain)"/>
    <property type="match status" value="2"/>
</dbReference>
<gene>
    <name evidence="5" type="ORF">X907_0335</name>
</gene>
<dbReference type="SMART" id="SM00086">
    <property type="entry name" value="PAC"/>
    <property type="match status" value="2"/>
</dbReference>
<organism evidence="5 6">
    <name type="scientific">Glycocaulis alkaliphilus</name>
    <dbReference type="NCBI Taxonomy" id="1434191"/>
    <lineage>
        <taxon>Bacteria</taxon>
        <taxon>Pseudomonadati</taxon>
        <taxon>Pseudomonadota</taxon>
        <taxon>Alphaproteobacteria</taxon>
        <taxon>Maricaulales</taxon>
        <taxon>Maricaulaceae</taxon>
        <taxon>Glycocaulis</taxon>
    </lineage>
</organism>
<dbReference type="Pfam" id="PF08447">
    <property type="entry name" value="PAS_3"/>
    <property type="match status" value="2"/>
</dbReference>
<evidence type="ECO:0000313" key="6">
    <source>
        <dbReference type="Proteomes" id="UP000286954"/>
    </source>
</evidence>
<keyword evidence="6" id="KW-1185">Reference proteome</keyword>
<reference evidence="5 6" key="1">
    <citation type="submission" date="2016-12" db="EMBL/GenBank/DDBJ databases">
        <title>The genome of dimorphic prosthecate Glycocaulis alkaliphilus 6b-8t, isolated from crude oil dictates its adaptability in petroleum environments.</title>
        <authorList>
            <person name="Wu X.-L."/>
            <person name="Geng S."/>
        </authorList>
    </citation>
    <scope>NUCLEOTIDE SEQUENCE [LARGE SCALE GENOMIC DNA]</scope>
    <source>
        <strain evidence="5 6">6B-8</strain>
    </source>
</reference>
<comment type="subcellular location">
    <subcellularLocation>
        <location evidence="1">Cell inner membrane</location>
        <topology evidence="1">Multi-pass membrane protein</topology>
    </subcellularLocation>
</comment>
<dbReference type="InterPro" id="IPR004089">
    <property type="entry name" value="MCPsignal_dom"/>
</dbReference>
<dbReference type="Gene3D" id="1.10.287.950">
    <property type="entry name" value="Methyl-accepting chemotaxis protein"/>
    <property type="match status" value="1"/>
</dbReference>
<protein>
    <submittedName>
        <fullName evidence="5">Methyl-accepting chemotaxis sensory transducer with PAS/Pac sensor</fullName>
    </submittedName>
</protein>
<dbReference type="RefSeq" id="WP_127565329.1">
    <property type="nucleotide sequence ID" value="NZ_BMFB01000006.1"/>
</dbReference>
<dbReference type="InterPro" id="IPR000700">
    <property type="entry name" value="PAS-assoc_C"/>
</dbReference>
<dbReference type="InterPro" id="IPR001610">
    <property type="entry name" value="PAC"/>
</dbReference>
<dbReference type="OrthoDB" id="9765776at2"/>
<keyword evidence="3" id="KW-0807">Transducer</keyword>
<dbReference type="InterPro" id="IPR013655">
    <property type="entry name" value="PAS_fold_3"/>
</dbReference>
<dbReference type="PROSITE" id="PS50111">
    <property type="entry name" value="CHEMOTAXIS_TRANSDUC_2"/>
    <property type="match status" value="1"/>
</dbReference>
<evidence type="ECO:0000256" key="1">
    <source>
        <dbReference type="ARBA" id="ARBA00004429"/>
    </source>
</evidence>
<dbReference type="Proteomes" id="UP000286954">
    <property type="component" value="Chromosome"/>
</dbReference>
<dbReference type="Pfam" id="PF00015">
    <property type="entry name" value="MCPsignal"/>
    <property type="match status" value="1"/>
</dbReference>
<dbReference type="PANTHER" id="PTHR32089:SF112">
    <property type="entry name" value="LYSOZYME-LIKE PROTEIN-RELATED"/>
    <property type="match status" value="1"/>
</dbReference>
<proteinExistence type="inferred from homology"/>
<comment type="similarity">
    <text evidence="4">Belongs to the methyl-accepting chemotaxis (MCP) protein family.</text>
</comment>
<dbReference type="PROSITE" id="PS50113">
    <property type="entry name" value="PAC"/>
    <property type="match status" value="2"/>
</dbReference>